<dbReference type="SMART" id="SM01384">
    <property type="entry name" value="Ribosomal_L15e"/>
    <property type="match status" value="1"/>
</dbReference>
<keyword evidence="2 6" id="KW-0689">Ribosomal protein</keyword>
<evidence type="ECO:0000256" key="4">
    <source>
        <dbReference type="ARBA" id="ARBA00034092"/>
    </source>
</evidence>
<dbReference type="Pfam" id="PF00827">
    <property type="entry name" value="Ribosomal_L15e"/>
    <property type="match status" value="1"/>
</dbReference>
<organism evidence="7 8">
    <name type="scientific">Saguinus oedipus</name>
    <name type="common">Cotton-top tamarin</name>
    <name type="synonym">Oedipomidas oedipus</name>
    <dbReference type="NCBI Taxonomy" id="9490"/>
    <lineage>
        <taxon>Eukaryota</taxon>
        <taxon>Metazoa</taxon>
        <taxon>Chordata</taxon>
        <taxon>Craniata</taxon>
        <taxon>Vertebrata</taxon>
        <taxon>Euteleostomi</taxon>
        <taxon>Mammalia</taxon>
        <taxon>Eutheria</taxon>
        <taxon>Euarchontoglires</taxon>
        <taxon>Primates</taxon>
        <taxon>Haplorrhini</taxon>
        <taxon>Platyrrhini</taxon>
        <taxon>Cebidae</taxon>
        <taxon>Callitrichinae</taxon>
        <taxon>Saguinus</taxon>
    </lineage>
</organism>
<dbReference type="SUPFAM" id="SSF54189">
    <property type="entry name" value="Ribosomal proteins S24e, L23 and L15e"/>
    <property type="match status" value="1"/>
</dbReference>
<proteinExistence type="inferred from homology"/>
<dbReference type="Proteomes" id="UP001266305">
    <property type="component" value="Unassembled WGS sequence"/>
</dbReference>
<dbReference type="InterPro" id="IPR012678">
    <property type="entry name" value="Ribosomal_uL23/eL15/eS24_sf"/>
</dbReference>
<gene>
    <name evidence="7" type="primary">RPL15_4</name>
    <name evidence="7" type="ORF">P7K49_014161</name>
</gene>
<comment type="caution">
    <text evidence="7">The sequence shown here is derived from an EMBL/GenBank/DDBJ whole genome shotgun (WGS) entry which is preliminary data.</text>
</comment>
<evidence type="ECO:0000256" key="5">
    <source>
        <dbReference type="ARBA" id="ARBA00046623"/>
    </source>
</evidence>
<dbReference type="Gene3D" id="3.40.1120.10">
    <property type="entry name" value="Ribosomal protein l15e"/>
    <property type="match status" value="1"/>
</dbReference>
<dbReference type="PANTHER" id="PTHR11847">
    <property type="entry name" value="RIBOSOMAL PROTEIN L15"/>
    <property type="match status" value="1"/>
</dbReference>
<comment type="subunit">
    <text evidence="5">Component of the large ribosomal subunit. Interacts with IFIT1 (via TPR repeats 1-4).</text>
</comment>
<dbReference type="InterPro" id="IPR000439">
    <property type="entry name" value="Ribosomal_eL15"/>
</dbReference>
<evidence type="ECO:0000256" key="3">
    <source>
        <dbReference type="ARBA" id="ARBA00023274"/>
    </source>
</evidence>
<sequence>MGANKYIQEPWRNKQYEVLCFLMRAHCWQYCQISFLHRAPHPTQPDKARLLGYKAKQDYIIHRTCVRRGGPKCPVPKGATYGKPVPHGVNQLKFPRIFSPLQRSELDTTVGL</sequence>
<dbReference type="InterPro" id="IPR024794">
    <property type="entry name" value="Rbsml_eL15_core_dom_sf"/>
</dbReference>
<evidence type="ECO:0000313" key="7">
    <source>
        <dbReference type="EMBL" id="KAK2108996.1"/>
    </source>
</evidence>
<dbReference type="GO" id="GO:0005840">
    <property type="term" value="C:ribosome"/>
    <property type="evidence" value="ECO:0007669"/>
    <property type="project" value="UniProtKB-KW"/>
</dbReference>
<evidence type="ECO:0000256" key="1">
    <source>
        <dbReference type="ARBA" id="ARBA00006857"/>
    </source>
</evidence>
<evidence type="ECO:0000256" key="6">
    <source>
        <dbReference type="RuleBase" id="RU000663"/>
    </source>
</evidence>
<name>A0ABQ9VIN1_SAGOE</name>
<dbReference type="PANTHER" id="PTHR11847:SF27">
    <property type="entry name" value="LARGE RIBOSOMAL SUBUNIT PROTEIN EL15"/>
    <property type="match status" value="1"/>
</dbReference>
<comment type="function">
    <text evidence="4">Component of the large ribosomal subunit. The ribosome is a large ribonucleoprotein complex responsible for the synthesis of proteins in the cell.</text>
</comment>
<reference evidence="7 8" key="1">
    <citation type="submission" date="2023-05" db="EMBL/GenBank/DDBJ databases">
        <title>B98-5 Cell Line De Novo Hybrid Assembly: An Optical Mapping Approach.</title>
        <authorList>
            <person name="Kananen K."/>
            <person name="Auerbach J.A."/>
            <person name="Kautto E."/>
            <person name="Blachly J.S."/>
        </authorList>
    </citation>
    <scope>NUCLEOTIDE SEQUENCE [LARGE SCALE GENOMIC DNA]</scope>
    <source>
        <strain evidence="7">B95-8</strain>
        <tissue evidence="7">Cell line</tissue>
    </source>
</reference>
<keyword evidence="3 6" id="KW-0687">Ribonucleoprotein</keyword>
<comment type="similarity">
    <text evidence="1 6">Belongs to the eukaryotic ribosomal protein eL15 family.</text>
</comment>
<evidence type="ECO:0000313" key="8">
    <source>
        <dbReference type="Proteomes" id="UP001266305"/>
    </source>
</evidence>
<evidence type="ECO:0000256" key="2">
    <source>
        <dbReference type="ARBA" id="ARBA00022980"/>
    </source>
</evidence>
<dbReference type="EMBL" id="JASSZA010000006">
    <property type="protein sequence ID" value="KAK2108996.1"/>
    <property type="molecule type" value="Genomic_DNA"/>
</dbReference>
<accession>A0ABQ9VIN1</accession>
<protein>
    <recommendedName>
        <fullName evidence="6">Ribosomal protein L15</fullName>
    </recommendedName>
</protein>
<keyword evidence="8" id="KW-1185">Reference proteome</keyword>